<feature type="transmembrane region" description="Helical" evidence="5">
    <location>
        <begin position="547"/>
        <end position="566"/>
    </location>
</feature>
<reference evidence="7" key="1">
    <citation type="journal article" date="2021" name="Mol. Ecol. Resour.">
        <title>Apolygus lucorum genome provides insights into omnivorousness and mesophyll feeding.</title>
        <authorList>
            <person name="Liu Y."/>
            <person name="Liu H."/>
            <person name="Wang H."/>
            <person name="Huang T."/>
            <person name="Liu B."/>
            <person name="Yang B."/>
            <person name="Yin L."/>
            <person name="Li B."/>
            <person name="Zhang Y."/>
            <person name="Zhang S."/>
            <person name="Jiang F."/>
            <person name="Zhang X."/>
            <person name="Ren Y."/>
            <person name="Wang B."/>
            <person name="Wang S."/>
            <person name="Lu Y."/>
            <person name="Wu K."/>
            <person name="Fan W."/>
            <person name="Wang G."/>
        </authorList>
    </citation>
    <scope>NUCLEOTIDE SEQUENCE</scope>
    <source>
        <strain evidence="7">12Hb</strain>
    </source>
</reference>
<comment type="subcellular location">
    <subcellularLocation>
        <location evidence="1">Membrane</location>
        <topology evidence="1">Multi-pass membrane protein</topology>
    </subcellularLocation>
</comment>
<feature type="transmembrane region" description="Helical" evidence="5">
    <location>
        <begin position="219"/>
        <end position="238"/>
    </location>
</feature>
<evidence type="ECO:0000256" key="3">
    <source>
        <dbReference type="ARBA" id="ARBA00022989"/>
    </source>
</evidence>
<dbReference type="EMBL" id="WIXP02000006">
    <property type="protein sequence ID" value="KAF6209310.1"/>
    <property type="molecule type" value="Genomic_DNA"/>
</dbReference>
<dbReference type="AlphaFoldDB" id="A0A8S9XJU2"/>
<feature type="transmembrane region" description="Helical" evidence="5">
    <location>
        <begin position="258"/>
        <end position="281"/>
    </location>
</feature>
<dbReference type="GO" id="GO:0000064">
    <property type="term" value="F:L-ornithine transmembrane transporter activity"/>
    <property type="evidence" value="ECO:0007669"/>
    <property type="project" value="TreeGrafter"/>
</dbReference>
<keyword evidence="2 5" id="KW-0812">Transmembrane</keyword>
<dbReference type="InterPro" id="IPR002293">
    <property type="entry name" value="AA/rel_permease1"/>
</dbReference>
<feature type="transmembrane region" description="Helical" evidence="5">
    <location>
        <begin position="485"/>
        <end position="502"/>
    </location>
</feature>
<dbReference type="InterPro" id="IPR029485">
    <property type="entry name" value="CAT_C"/>
</dbReference>
<evidence type="ECO:0000256" key="2">
    <source>
        <dbReference type="ARBA" id="ARBA00022692"/>
    </source>
</evidence>
<feature type="transmembrane region" description="Helical" evidence="5">
    <location>
        <begin position="190"/>
        <end position="207"/>
    </location>
</feature>
<proteinExistence type="predicted"/>
<evidence type="ECO:0000259" key="6">
    <source>
        <dbReference type="Pfam" id="PF13906"/>
    </source>
</evidence>
<keyword evidence="3 5" id="KW-1133">Transmembrane helix</keyword>
<evidence type="ECO:0000256" key="4">
    <source>
        <dbReference type="ARBA" id="ARBA00023136"/>
    </source>
</evidence>
<keyword evidence="4 5" id="KW-0472">Membrane</keyword>
<protein>
    <recommendedName>
        <fullName evidence="6">Cationic amino acid transporter C-terminal domain-containing protein</fullName>
    </recommendedName>
</protein>
<dbReference type="GO" id="GO:0015189">
    <property type="term" value="F:L-lysine transmembrane transporter activity"/>
    <property type="evidence" value="ECO:0007669"/>
    <property type="project" value="TreeGrafter"/>
</dbReference>
<dbReference type="GO" id="GO:0097638">
    <property type="term" value="P:L-arginine import across plasma membrane"/>
    <property type="evidence" value="ECO:0007669"/>
    <property type="project" value="TreeGrafter"/>
</dbReference>
<dbReference type="Gene3D" id="1.20.1740.10">
    <property type="entry name" value="Amino acid/polyamine transporter I"/>
    <property type="match status" value="1"/>
</dbReference>
<feature type="domain" description="Cationic amino acid transporter C-terminal" evidence="6">
    <location>
        <begin position="545"/>
        <end position="594"/>
    </location>
</feature>
<feature type="transmembrane region" description="Helical" evidence="5">
    <location>
        <begin position="391"/>
        <end position="410"/>
    </location>
</feature>
<evidence type="ECO:0000313" key="7">
    <source>
        <dbReference type="EMBL" id="KAF6209310.1"/>
    </source>
</evidence>
<dbReference type="PIRSF" id="PIRSF006060">
    <property type="entry name" value="AA_transporter"/>
    <property type="match status" value="1"/>
</dbReference>
<feature type="transmembrane region" description="Helical" evidence="5">
    <location>
        <begin position="62"/>
        <end position="79"/>
    </location>
</feature>
<evidence type="ECO:0000313" key="8">
    <source>
        <dbReference type="Proteomes" id="UP000466442"/>
    </source>
</evidence>
<feature type="transmembrane region" description="Helical" evidence="5">
    <location>
        <begin position="91"/>
        <end position="110"/>
    </location>
</feature>
<keyword evidence="8" id="KW-1185">Reference proteome</keyword>
<evidence type="ECO:0000256" key="5">
    <source>
        <dbReference type="SAM" id="Phobius"/>
    </source>
</evidence>
<accession>A0A8S9XJU2</accession>
<feature type="transmembrane region" description="Helical" evidence="5">
    <location>
        <begin position="514"/>
        <end position="535"/>
    </location>
</feature>
<feature type="transmembrane region" description="Helical" evidence="5">
    <location>
        <begin position="416"/>
        <end position="437"/>
    </location>
</feature>
<dbReference type="GO" id="GO:0061459">
    <property type="term" value="F:L-arginine transmembrane transporter activity"/>
    <property type="evidence" value="ECO:0007669"/>
    <property type="project" value="TreeGrafter"/>
</dbReference>
<feature type="transmembrane region" description="Helical" evidence="5">
    <location>
        <begin position="572"/>
        <end position="592"/>
    </location>
</feature>
<dbReference type="GO" id="GO:0005886">
    <property type="term" value="C:plasma membrane"/>
    <property type="evidence" value="ECO:0007669"/>
    <property type="project" value="TreeGrafter"/>
</dbReference>
<dbReference type="Pfam" id="PF13906">
    <property type="entry name" value="AA_permease_C"/>
    <property type="match status" value="1"/>
</dbReference>
<dbReference type="Proteomes" id="UP000466442">
    <property type="component" value="Unassembled WGS sequence"/>
</dbReference>
<dbReference type="PANTHER" id="PTHR43243:SF95">
    <property type="entry name" value="LD37241P"/>
    <property type="match status" value="1"/>
</dbReference>
<gene>
    <name evidence="7" type="ORF">GE061_015057</name>
</gene>
<feature type="transmembrane region" description="Helical" evidence="5">
    <location>
        <begin position="341"/>
        <end position="363"/>
    </location>
</feature>
<dbReference type="Pfam" id="PF13520">
    <property type="entry name" value="AA_permease_2"/>
    <property type="match status" value="1"/>
</dbReference>
<feature type="transmembrane region" description="Helical" evidence="5">
    <location>
        <begin position="122"/>
        <end position="143"/>
    </location>
</feature>
<feature type="transmembrane region" description="Helical" evidence="5">
    <location>
        <begin position="293"/>
        <end position="321"/>
    </location>
</feature>
<comment type="caution">
    <text evidence="7">The sequence shown here is derived from an EMBL/GenBank/DDBJ whole genome shotgun (WGS) entry which is preliminary data.</text>
</comment>
<dbReference type="PANTHER" id="PTHR43243">
    <property type="entry name" value="INNER MEMBRANE TRANSPORTER YGJI-RELATED"/>
    <property type="match status" value="1"/>
</dbReference>
<name>A0A8S9XJU2_APOLU</name>
<organism evidence="7 8">
    <name type="scientific">Apolygus lucorum</name>
    <name type="common">Small green plant bug</name>
    <name type="synonym">Lygocoris lucorum</name>
    <dbReference type="NCBI Taxonomy" id="248454"/>
    <lineage>
        <taxon>Eukaryota</taxon>
        <taxon>Metazoa</taxon>
        <taxon>Ecdysozoa</taxon>
        <taxon>Arthropoda</taxon>
        <taxon>Hexapoda</taxon>
        <taxon>Insecta</taxon>
        <taxon>Pterygota</taxon>
        <taxon>Neoptera</taxon>
        <taxon>Paraneoptera</taxon>
        <taxon>Hemiptera</taxon>
        <taxon>Heteroptera</taxon>
        <taxon>Panheteroptera</taxon>
        <taxon>Cimicomorpha</taxon>
        <taxon>Miridae</taxon>
        <taxon>Mirini</taxon>
        <taxon>Apolygus</taxon>
    </lineage>
</organism>
<dbReference type="OrthoDB" id="3900342at2759"/>
<dbReference type="FunFam" id="1.20.1740.10:FF:000010">
    <property type="entry name" value="probable cationic amino acid transporter"/>
    <property type="match status" value="1"/>
</dbReference>
<sequence length="620" mass="67166">MWNWNCSDGDLRKPLLDDWSQSDTSLNVAQKVSRVVSRKKTDDDGAADGANMLPRVLGLGDLTLLGVGSTLGVGVYVLAGEVARKDAGPAVTLSFLVAAIASALAGLCYAEFAARVPKAGSAYVYSYVTVGELAAFVIGWNLILEYVIGTASVARAFSNYLDNMMDHRMRDALSKMFPIHVSYLSAYPDFMSLGIVLVLTALLAYGVKESALMNNIFTALNLITVVTVIGCGLFKANLSNWSLPASAKGGKGGFLPYGVSGVMSGAAKCFFGFVGFDCVATTGEEAKNPQRHIPLAIVISLAVIFVSYFGISSVVTLMIPYYEQDLDAPLVVAFQKVGLNVIGTIVSVGAIFALCTSLLGSMFPMPRMLYAMSGDGLIFSQFAKVNSCTKTMVFATITAGIFSGIMAALFELEQLVNMMSIGTLLAYSIVALCVLLLRYRDPKPVLYEPHPISEESRSPSQYLGSLLNLSRLSCPDKATTKVSEAAIFTFLGMVFITTLYIANIEDQLGEGMNWQVYGLIILGATTCLPVLVIALQPQDSPNIFFKVPWIPLIPCVSIFMNVYLMMKLDIQTWIRFCVWLGIGGLIYIFYSIPNSVEGHKDRMARQNEKATKLKIVKNED</sequence>
<evidence type="ECO:0000256" key="1">
    <source>
        <dbReference type="ARBA" id="ARBA00004141"/>
    </source>
</evidence>